<dbReference type="PANTHER" id="PTHR14499">
    <property type="entry name" value="POTASSIUM CHANNEL TETRAMERIZATION DOMAIN-CONTAINING"/>
    <property type="match status" value="1"/>
</dbReference>
<dbReference type="AlphaFoldDB" id="A0A922IN14"/>
<dbReference type="GeneID" id="24591149"/>
<dbReference type="EMBL" id="AMPZ03000005">
    <property type="protein sequence ID" value="KAH9583267.1"/>
    <property type="molecule type" value="Genomic_DNA"/>
</dbReference>
<dbReference type="CTD" id="284252"/>
<dbReference type="Gene3D" id="3.30.710.10">
    <property type="entry name" value="Potassium Channel Kv1.1, Chain A"/>
    <property type="match status" value="1"/>
</dbReference>
<keyword evidence="4" id="KW-1185">Reference proteome</keyword>
<dbReference type="InterPro" id="IPR003131">
    <property type="entry name" value="T1-type_BTB"/>
</dbReference>
<feature type="domain" description="Potassium channel tetramerisation-type BTB" evidence="2">
    <location>
        <begin position="337"/>
        <end position="425"/>
    </location>
</feature>
<dbReference type="Proteomes" id="UP000471633">
    <property type="component" value="Unassembled WGS sequence"/>
</dbReference>
<evidence type="ECO:0000256" key="1">
    <source>
        <dbReference type="SAM" id="MobiDB-lite"/>
    </source>
</evidence>
<sequence length="625" mass="71628">MNTKRNFVNIMIPEQITSLSELSSHIPISTSILPSTTHATELMIDRTTELLKLIQTASNGQNILKLDWMNFQSSNELQEYTEHKNKVDEYANSNQGDFVNIQSELNVGLKDLINQLQPCQRIEMESHNRATDNSEIISTSESNKSVTMFHDSSEVSTWNPPKLYQLCNEIKQYQEYSDVDSRLSTDLILLLNTLNDSASSIVASVKLGPKNCINNDNNNQSNYEGYNMIKTNDFANIECFNKNDLLNITNSGRSQMQSTNKISNNNNELLFTESQGKLTSGLFKSNDNINSLGIQHEIQQQQPQSKLYDTSNKRPVLHWAKLGVPQPASPTRYSAPVHIDVGGTLYTSSLKALTKYPNSILGKMFNGTIPIVLDTMKQHYFIDRDGVLFRHVLNFLRTNKVNLDPNFTEFDQLVEEATFYGLDEMVNQLKRIKTELKRKETNNRKCAHEEEKNETDMPFPPKKQLKIDTAQKSEISNICSDSVVNTTIEISTLPECIANSSPSHQKDRFGHTLPSNKVTQSKCFFILTEIDKISPHQGRMIFSKCNNLRLSECFNDLNNYFANYLPNSYQITEYENHSEITWFMMSTYNQLKLWELLLNHNCELTIQYQIKKADRNCDICLFRSK</sequence>
<reference evidence="3" key="4">
    <citation type="journal article" date="2022" name="PLoS Pathog.">
        <title>Chromosome-level genome of Schistosoma haematobium underpins genome-wide explorations of molecular variation.</title>
        <authorList>
            <person name="Stroehlein A.J."/>
            <person name="Korhonen P.K."/>
            <person name="Lee V.V."/>
            <person name="Ralph S.A."/>
            <person name="Mentink-Kane M."/>
            <person name="You H."/>
            <person name="McManus D.P."/>
            <person name="Tchuente L.T."/>
            <person name="Stothard J.R."/>
            <person name="Kaur P."/>
            <person name="Dudchenko O."/>
            <person name="Aiden E.L."/>
            <person name="Yang B."/>
            <person name="Yang H."/>
            <person name="Emery A.M."/>
            <person name="Webster B.L."/>
            <person name="Brindley P.J."/>
            <person name="Rollinson D."/>
            <person name="Chang B.C.H."/>
            <person name="Gasser R.B."/>
            <person name="Young N.D."/>
        </authorList>
    </citation>
    <scope>NUCLEOTIDE SEQUENCE</scope>
</reference>
<comment type="caution">
    <text evidence="3">The sequence shown here is derived from an EMBL/GenBank/DDBJ whole genome shotgun (WGS) entry which is preliminary data.</text>
</comment>
<protein>
    <submittedName>
        <fullName evidence="3">BTB/POZ domain-containing protein kctd1</fullName>
    </submittedName>
</protein>
<dbReference type="SUPFAM" id="SSF54695">
    <property type="entry name" value="POZ domain"/>
    <property type="match status" value="1"/>
</dbReference>
<dbReference type="PANTHER" id="PTHR14499:SF67">
    <property type="entry name" value="BTB_POZ DOMAIN-CONTAINING PROTEIN TIWAZ"/>
    <property type="match status" value="1"/>
</dbReference>
<dbReference type="Pfam" id="PF02214">
    <property type="entry name" value="BTB_2"/>
    <property type="match status" value="1"/>
</dbReference>
<dbReference type="RefSeq" id="XP_012795069.2">
    <property type="nucleotide sequence ID" value="XM_012939615.2"/>
</dbReference>
<evidence type="ECO:0000259" key="2">
    <source>
        <dbReference type="Pfam" id="PF02214"/>
    </source>
</evidence>
<evidence type="ECO:0000313" key="3">
    <source>
        <dbReference type="EMBL" id="KAH9583267.1"/>
    </source>
</evidence>
<organism evidence="3 4">
    <name type="scientific">Schistosoma haematobium</name>
    <name type="common">Blood fluke</name>
    <dbReference type="NCBI Taxonomy" id="6185"/>
    <lineage>
        <taxon>Eukaryota</taxon>
        <taxon>Metazoa</taxon>
        <taxon>Spiralia</taxon>
        <taxon>Lophotrochozoa</taxon>
        <taxon>Platyhelminthes</taxon>
        <taxon>Trematoda</taxon>
        <taxon>Digenea</taxon>
        <taxon>Strigeidida</taxon>
        <taxon>Schistosomatoidea</taxon>
        <taxon>Schistosomatidae</taxon>
        <taxon>Schistosoma</taxon>
    </lineage>
</organism>
<accession>A0A922IN14</accession>
<dbReference type="InterPro" id="IPR011333">
    <property type="entry name" value="SKP1/BTB/POZ_sf"/>
</dbReference>
<evidence type="ECO:0000313" key="4">
    <source>
        <dbReference type="Proteomes" id="UP000471633"/>
    </source>
</evidence>
<name>A0A922IN14_SCHHA</name>
<reference evidence="3" key="1">
    <citation type="journal article" date="2012" name="Nat. Genet.">
        <title>Whole-genome sequence of Schistosoma haematobium.</title>
        <authorList>
            <person name="Young N.D."/>
            <person name="Jex A.R."/>
            <person name="Li B."/>
            <person name="Liu S."/>
            <person name="Yang L."/>
            <person name="Xiong Z."/>
            <person name="Li Y."/>
            <person name="Cantacessi C."/>
            <person name="Hall R.S."/>
            <person name="Xu X."/>
            <person name="Chen F."/>
            <person name="Wu X."/>
            <person name="Zerlotini A."/>
            <person name="Oliveira G."/>
            <person name="Hofmann A."/>
            <person name="Zhang G."/>
            <person name="Fang X."/>
            <person name="Kang Y."/>
            <person name="Campbell B.E."/>
            <person name="Loukas A."/>
            <person name="Ranganathan S."/>
            <person name="Rollinson D."/>
            <person name="Rinaldi G."/>
            <person name="Brindley P.J."/>
            <person name="Yang H."/>
            <person name="Wang J."/>
            <person name="Wang J."/>
            <person name="Gasser R.B."/>
        </authorList>
    </citation>
    <scope>NUCLEOTIDE SEQUENCE</scope>
</reference>
<reference evidence="3" key="3">
    <citation type="submission" date="2021-06" db="EMBL/GenBank/DDBJ databases">
        <title>Chromosome-level genome assembly for S. haematobium.</title>
        <authorList>
            <person name="Stroehlein A.J."/>
        </authorList>
    </citation>
    <scope>NUCLEOTIDE SEQUENCE</scope>
</reference>
<dbReference type="KEGG" id="shx:MS3_00007723"/>
<feature type="region of interest" description="Disordered" evidence="1">
    <location>
        <begin position="443"/>
        <end position="462"/>
    </location>
</feature>
<reference evidence="3" key="2">
    <citation type="journal article" date="2019" name="Gigascience">
        <title>High-quality Schistosoma haematobium genome achieved by single-molecule and long-range sequencing.</title>
        <authorList>
            <person name="Stroehlein A.J."/>
            <person name="Korhonen P.K."/>
            <person name="Chong T.M."/>
            <person name="Lim Y.L."/>
            <person name="Chan K.G."/>
            <person name="Webster B."/>
            <person name="Rollinson D."/>
            <person name="Brindley P.J."/>
            <person name="Gasser R.B."/>
            <person name="Young N.D."/>
        </authorList>
    </citation>
    <scope>NUCLEOTIDE SEQUENCE</scope>
</reference>
<dbReference type="GO" id="GO:0051260">
    <property type="term" value="P:protein homooligomerization"/>
    <property type="evidence" value="ECO:0007669"/>
    <property type="project" value="InterPro"/>
</dbReference>
<gene>
    <name evidence="3" type="primary">KCTD1</name>
    <name evidence="3" type="ORF">MS3_00007723</name>
</gene>
<proteinExistence type="predicted"/>
<feature type="compositionally biased region" description="Basic and acidic residues" evidence="1">
    <location>
        <begin position="443"/>
        <end position="455"/>
    </location>
</feature>